<dbReference type="PANTHER" id="PTHR37162">
    <property type="entry name" value="HAT FAMILY DIMERISATION DOMAINCONTAINING PROTEIN-RELATED"/>
    <property type="match status" value="1"/>
</dbReference>
<dbReference type="PhylomeDB" id="D7EKB2"/>
<feature type="domain" description="DUF4371" evidence="1">
    <location>
        <begin position="115"/>
        <end position="211"/>
    </location>
</feature>
<dbReference type="PANTHER" id="PTHR37162:SF1">
    <property type="entry name" value="BED-TYPE DOMAIN-CONTAINING PROTEIN"/>
    <property type="match status" value="1"/>
</dbReference>
<proteinExistence type="predicted"/>
<dbReference type="EMBL" id="KQ972733">
    <property type="protein sequence ID" value="EFA13075.1"/>
    <property type="molecule type" value="Genomic_DNA"/>
</dbReference>
<evidence type="ECO:0000313" key="2">
    <source>
        <dbReference type="EMBL" id="EFA13075.1"/>
    </source>
</evidence>
<dbReference type="InterPro" id="IPR012337">
    <property type="entry name" value="RNaseH-like_sf"/>
</dbReference>
<dbReference type="OMA" id="VCNITIT"/>
<dbReference type="InParanoid" id="D7EKB2"/>
<evidence type="ECO:0000259" key="1">
    <source>
        <dbReference type="Pfam" id="PF14291"/>
    </source>
</evidence>
<evidence type="ECO:0000313" key="3">
    <source>
        <dbReference type="Proteomes" id="UP000007266"/>
    </source>
</evidence>
<dbReference type="SUPFAM" id="SSF53098">
    <property type="entry name" value="Ribonuclease H-like"/>
    <property type="match status" value="1"/>
</dbReference>
<keyword evidence="3" id="KW-1185">Reference proteome</keyword>
<name>D7EKB2_TRICA</name>
<organism evidence="2 3">
    <name type="scientific">Tribolium castaneum</name>
    <name type="common">Red flour beetle</name>
    <dbReference type="NCBI Taxonomy" id="7070"/>
    <lineage>
        <taxon>Eukaryota</taxon>
        <taxon>Metazoa</taxon>
        <taxon>Ecdysozoa</taxon>
        <taxon>Arthropoda</taxon>
        <taxon>Hexapoda</taxon>
        <taxon>Insecta</taxon>
        <taxon>Pterygota</taxon>
        <taxon>Neoptera</taxon>
        <taxon>Endopterygota</taxon>
        <taxon>Coleoptera</taxon>
        <taxon>Polyphaga</taxon>
        <taxon>Cucujiformia</taxon>
        <taxon>Tenebrionidae</taxon>
        <taxon>Tenebrionidae incertae sedis</taxon>
        <taxon>Tribolium</taxon>
    </lineage>
</organism>
<dbReference type="Proteomes" id="UP000007266">
    <property type="component" value="Unassembled WGS sequence"/>
</dbReference>
<dbReference type="InterPro" id="IPR025398">
    <property type="entry name" value="DUF4371"/>
</dbReference>
<dbReference type="AlphaFoldDB" id="D7EKB2"/>
<gene>
    <name evidence="2" type="primary">GLEAN_06874</name>
    <name evidence="2" type="ORF">TcasGA2_TC006874</name>
</gene>
<protein>
    <submittedName>
        <fullName evidence="2">Zinc finger protein 862-like Protein</fullName>
    </submittedName>
</protein>
<sequence>MYEAEEQETEKITKKRKAYVQAFRECWKQKFKWVEEKNEKETRCRKLVEDPVEKQIKEAELKIEMFIVEHNLPFSLVDHLSELFNSICPDCKICKKLAFKRKKATQLCTSVIGSTCQRDLVNDLRNGHFSLILDETTDISTSKSLAVIARTVKKAKISDRFLDLIKVESATAKSLFEALKISVFEGHNIPFSNMIGFGADNCSVMMGDVNGLKALFQKENASIVTIGCTCHSFHLCASYACEKLPSTVEQFCRDIYNYFSNSSKRSMKLKECEIFCDEKPHRLLRPSQTRWLSLG</sequence>
<reference evidence="2 3" key="1">
    <citation type="journal article" date="2008" name="Nature">
        <title>The genome of the model beetle and pest Tribolium castaneum.</title>
        <authorList>
            <consortium name="Tribolium Genome Sequencing Consortium"/>
            <person name="Richards S."/>
            <person name="Gibbs R.A."/>
            <person name="Weinstock G.M."/>
            <person name="Brown S.J."/>
            <person name="Denell R."/>
            <person name="Beeman R.W."/>
            <person name="Gibbs R."/>
            <person name="Beeman R.W."/>
            <person name="Brown S.J."/>
            <person name="Bucher G."/>
            <person name="Friedrich M."/>
            <person name="Grimmelikhuijzen C.J."/>
            <person name="Klingler M."/>
            <person name="Lorenzen M."/>
            <person name="Richards S."/>
            <person name="Roth S."/>
            <person name="Schroder R."/>
            <person name="Tautz D."/>
            <person name="Zdobnov E.M."/>
            <person name="Muzny D."/>
            <person name="Gibbs R.A."/>
            <person name="Weinstock G.M."/>
            <person name="Attaway T."/>
            <person name="Bell S."/>
            <person name="Buhay C.J."/>
            <person name="Chandrabose M.N."/>
            <person name="Chavez D."/>
            <person name="Clerk-Blankenburg K.P."/>
            <person name="Cree A."/>
            <person name="Dao M."/>
            <person name="Davis C."/>
            <person name="Chacko J."/>
            <person name="Dinh H."/>
            <person name="Dugan-Rocha S."/>
            <person name="Fowler G."/>
            <person name="Garner T.T."/>
            <person name="Garnes J."/>
            <person name="Gnirke A."/>
            <person name="Hawes A."/>
            <person name="Hernandez J."/>
            <person name="Hines S."/>
            <person name="Holder M."/>
            <person name="Hume J."/>
            <person name="Jhangiani S.N."/>
            <person name="Joshi V."/>
            <person name="Khan Z.M."/>
            <person name="Jackson L."/>
            <person name="Kovar C."/>
            <person name="Kowis A."/>
            <person name="Lee S."/>
            <person name="Lewis L.R."/>
            <person name="Margolis J."/>
            <person name="Morgan M."/>
            <person name="Nazareth L.V."/>
            <person name="Nguyen N."/>
            <person name="Okwuonu G."/>
            <person name="Parker D."/>
            <person name="Richards S."/>
            <person name="Ruiz S.J."/>
            <person name="Santibanez J."/>
            <person name="Savard J."/>
            <person name="Scherer S.E."/>
            <person name="Schneider B."/>
            <person name="Sodergren E."/>
            <person name="Tautz D."/>
            <person name="Vattahil S."/>
            <person name="Villasana D."/>
            <person name="White C.S."/>
            <person name="Wright R."/>
            <person name="Park Y."/>
            <person name="Beeman R.W."/>
            <person name="Lord J."/>
            <person name="Oppert B."/>
            <person name="Lorenzen M."/>
            <person name="Brown S."/>
            <person name="Wang L."/>
            <person name="Savard J."/>
            <person name="Tautz D."/>
            <person name="Richards S."/>
            <person name="Weinstock G."/>
            <person name="Gibbs R.A."/>
            <person name="Liu Y."/>
            <person name="Worley K."/>
            <person name="Weinstock G."/>
            <person name="Elsik C.G."/>
            <person name="Reese J.T."/>
            <person name="Elhaik E."/>
            <person name="Landan G."/>
            <person name="Graur D."/>
            <person name="Arensburger P."/>
            <person name="Atkinson P."/>
            <person name="Beeman R.W."/>
            <person name="Beidler J."/>
            <person name="Brown S.J."/>
            <person name="Demuth J.P."/>
            <person name="Drury D.W."/>
            <person name="Du Y.Z."/>
            <person name="Fujiwara H."/>
            <person name="Lorenzen M."/>
            <person name="Maselli V."/>
            <person name="Osanai M."/>
            <person name="Park Y."/>
            <person name="Robertson H.M."/>
            <person name="Tu Z."/>
            <person name="Wang J.J."/>
            <person name="Wang S."/>
            <person name="Richards S."/>
            <person name="Song H."/>
            <person name="Zhang L."/>
            <person name="Sodergren E."/>
            <person name="Werner D."/>
            <person name="Stanke M."/>
            <person name="Morgenstern B."/>
            <person name="Solovyev V."/>
            <person name="Kosarev P."/>
            <person name="Brown G."/>
            <person name="Chen H.C."/>
            <person name="Ermolaeva O."/>
            <person name="Hlavina W."/>
            <person name="Kapustin Y."/>
            <person name="Kiryutin B."/>
            <person name="Kitts P."/>
            <person name="Maglott D."/>
            <person name="Pruitt K."/>
            <person name="Sapojnikov V."/>
            <person name="Souvorov A."/>
            <person name="Mackey A.J."/>
            <person name="Waterhouse R.M."/>
            <person name="Wyder S."/>
            <person name="Zdobnov E.M."/>
            <person name="Zdobnov E.M."/>
            <person name="Wyder S."/>
            <person name="Kriventseva E.V."/>
            <person name="Kadowaki T."/>
            <person name="Bork P."/>
            <person name="Aranda M."/>
            <person name="Bao R."/>
            <person name="Beermann A."/>
            <person name="Berns N."/>
            <person name="Bolognesi R."/>
            <person name="Bonneton F."/>
            <person name="Bopp D."/>
            <person name="Brown S.J."/>
            <person name="Bucher G."/>
            <person name="Butts T."/>
            <person name="Chaumot A."/>
            <person name="Denell R.E."/>
            <person name="Ferrier D.E."/>
            <person name="Friedrich M."/>
            <person name="Gordon C.M."/>
            <person name="Jindra M."/>
            <person name="Klingler M."/>
            <person name="Lan Q."/>
            <person name="Lattorff H.M."/>
            <person name="Laudet V."/>
            <person name="von Levetsow C."/>
            <person name="Liu Z."/>
            <person name="Lutz R."/>
            <person name="Lynch J.A."/>
            <person name="da Fonseca R.N."/>
            <person name="Posnien N."/>
            <person name="Reuter R."/>
            <person name="Roth S."/>
            <person name="Savard J."/>
            <person name="Schinko J.B."/>
            <person name="Schmitt C."/>
            <person name="Schoppmeier M."/>
            <person name="Schroder R."/>
            <person name="Shippy T.D."/>
            <person name="Simonnet F."/>
            <person name="Marques-Souza H."/>
            <person name="Tautz D."/>
            <person name="Tomoyasu Y."/>
            <person name="Trauner J."/>
            <person name="Van der Zee M."/>
            <person name="Vervoort M."/>
            <person name="Wittkopp N."/>
            <person name="Wimmer E.A."/>
            <person name="Yang X."/>
            <person name="Jones A.K."/>
            <person name="Sattelle D.B."/>
            <person name="Ebert P.R."/>
            <person name="Nelson D."/>
            <person name="Scott J.G."/>
            <person name="Beeman R.W."/>
            <person name="Muthukrishnan S."/>
            <person name="Kramer K.J."/>
            <person name="Arakane Y."/>
            <person name="Beeman R.W."/>
            <person name="Zhu Q."/>
            <person name="Hogenkamp D."/>
            <person name="Dixit R."/>
            <person name="Oppert B."/>
            <person name="Jiang H."/>
            <person name="Zou Z."/>
            <person name="Marshall J."/>
            <person name="Elpidina E."/>
            <person name="Vinokurov K."/>
            <person name="Oppert C."/>
            <person name="Zou Z."/>
            <person name="Evans J."/>
            <person name="Lu Z."/>
            <person name="Zhao P."/>
            <person name="Sumathipala N."/>
            <person name="Altincicek B."/>
            <person name="Vilcinskas A."/>
            <person name="Williams M."/>
            <person name="Hultmark D."/>
            <person name="Hetru C."/>
            <person name="Jiang H."/>
            <person name="Grimmelikhuijzen C.J."/>
            <person name="Hauser F."/>
            <person name="Cazzamali G."/>
            <person name="Williamson M."/>
            <person name="Park Y."/>
            <person name="Li B."/>
            <person name="Tanaka Y."/>
            <person name="Predel R."/>
            <person name="Neupert S."/>
            <person name="Schachtner J."/>
            <person name="Verleyen P."/>
            <person name="Raible F."/>
            <person name="Bork P."/>
            <person name="Friedrich M."/>
            <person name="Walden K.K."/>
            <person name="Robertson H.M."/>
            <person name="Angeli S."/>
            <person name="Foret S."/>
            <person name="Bucher G."/>
            <person name="Schuetz S."/>
            <person name="Maleszka R."/>
            <person name="Wimmer E.A."/>
            <person name="Beeman R.W."/>
            <person name="Lorenzen M."/>
            <person name="Tomoyasu Y."/>
            <person name="Miller S.C."/>
            <person name="Grossmann D."/>
            <person name="Bucher G."/>
        </authorList>
    </citation>
    <scope>NUCLEOTIDE SEQUENCE [LARGE SCALE GENOMIC DNA]</scope>
    <source>
        <strain evidence="2 3">Georgia GA2</strain>
    </source>
</reference>
<reference evidence="2 3" key="2">
    <citation type="journal article" date="2010" name="Nucleic Acids Res.">
        <title>BeetleBase in 2010: revisions to provide comprehensive genomic information for Tribolium castaneum.</title>
        <authorList>
            <person name="Kim H.S."/>
            <person name="Murphy T."/>
            <person name="Xia J."/>
            <person name="Caragea D."/>
            <person name="Park Y."/>
            <person name="Beeman R.W."/>
            <person name="Lorenzen M.D."/>
            <person name="Butcher S."/>
            <person name="Manak J.R."/>
            <person name="Brown S.J."/>
        </authorList>
    </citation>
    <scope>NUCLEOTIDE SEQUENCE [LARGE SCALE GENOMIC DNA]</scope>
    <source>
        <strain evidence="2 3">Georgia GA2</strain>
    </source>
</reference>
<dbReference type="eggNOG" id="ENOG502RZBP">
    <property type="taxonomic scope" value="Eukaryota"/>
</dbReference>
<accession>D7EKB2</accession>
<dbReference type="Pfam" id="PF14291">
    <property type="entry name" value="DUF4371"/>
    <property type="match status" value="1"/>
</dbReference>
<dbReference type="HOGENOM" id="CLU_013265_1_0_1"/>